<dbReference type="Gene3D" id="1.10.260.40">
    <property type="entry name" value="lambda repressor-like DNA-binding domains"/>
    <property type="match status" value="1"/>
</dbReference>
<name>A0A934K394_9BACT</name>
<dbReference type="InterPro" id="IPR010982">
    <property type="entry name" value="Lambda_DNA-bd_dom_sf"/>
</dbReference>
<dbReference type="EMBL" id="JAEKNR010000142">
    <property type="protein sequence ID" value="MBJ7599154.1"/>
    <property type="molecule type" value="Genomic_DNA"/>
</dbReference>
<dbReference type="Pfam" id="PF13443">
    <property type="entry name" value="HTH_26"/>
    <property type="match status" value="1"/>
</dbReference>
<dbReference type="AlphaFoldDB" id="A0A934K394"/>
<dbReference type="Proteomes" id="UP000612893">
    <property type="component" value="Unassembled WGS sequence"/>
</dbReference>
<evidence type="ECO:0000259" key="1">
    <source>
        <dbReference type="Pfam" id="PF13443"/>
    </source>
</evidence>
<proteinExistence type="predicted"/>
<feature type="domain" description="HTH cro/C1-type" evidence="1">
    <location>
        <begin position="10"/>
        <end position="57"/>
    </location>
</feature>
<accession>A0A934K394</accession>
<organism evidence="2 3">
    <name type="scientific">Candidatus Nephthysia bennettiae</name>
    <dbReference type="NCBI Taxonomy" id="3127016"/>
    <lineage>
        <taxon>Bacteria</taxon>
        <taxon>Bacillati</taxon>
        <taxon>Candidatus Dormiibacterota</taxon>
        <taxon>Candidatus Dormibacteria</taxon>
        <taxon>Candidatus Dormibacterales</taxon>
        <taxon>Candidatus Dormibacteraceae</taxon>
        <taxon>Candidatus Nephthysia</taxon>
    </lineage>
</organism>
<protein>
    <submittedName>
        <fullName evidence="2">Helix-turn-helix transcriptional regulator</fullName>
    </submittedName>
</protein>
<dbReference type="SUPFAM" id="SSF47413">
    <property type="entry name" value="lambda repressor-like DNA-binding domains"/>
    <property type="match status" value="1"/>
</dbReference>
<evidence type="ECO:0000313" key="2">
    <source>
        <dbReference type="EMBL" id="MBJ7599154.1"/>
    </source>
</evidence>
<dbReference type="RefSeq" id="WP_338202605.1">
    <property type="nucleotide sequence ID" value="NZ_JAEKNR010000142.1"/>
</dbReference>
<dbReference type="InterPro" id="IPR001387">
    <property type="entry name" value="Cro/C1-type_HTH"/>
</dbReference>
<gene>
    <name evidence="2" type="ORF">JF922_13890</name>
</gene>
<evidence type="ECO:0000313" key="3">
    <source>
        <dbReference type="Proteomes" id="UP000612893"/>
    </source>
</evidence>
<sequence>MAAARMNRLRLQREMAARGWNACDLAHTAGLSAATLTAALQGRPVSLRTVQKIAVAIARTPAIPEAVELLQD</sequence>
<reference evidence="2" key="1">
    <citation type="submission" date="2020-10" db="EMBL/GenBank/DDBJ databases">
        <title>Ca. Dormibacterota MAGs.</title>
        <authorList>
            <person name="Montgomery K."/>
        </authorList>
    </citation>
    <scope>NUCLEOTIDE SEQUENCE [LARGE SCALE GENOMIC DNA]</scope>
    <source>
        <strain evidence="2">SC8812_S17_10</strain>
    </source>
</reference>
<keyword evidence="3" id="KW-1185">Reference proteome</keyword>
<comment type="caution">
    <text evidence="2">The sequence shown here is derived from an EMBL/GenBank/DDBJ whole genome shotgun (WGS) entry which is preliminary data.</text>
</comment>
<dbReference type="GO" id="GO:0003677">
    <property type="term" value="F:DNA binding"/>
    <property type="evidence" value="ECO:0007669"/>
    <property type="project" value="InterPro"/>
</dbReference>